<protein>
    <recommendedName>
        <fullName evidence="9">Plastidal glycolate/glycerate translocator 1, chloroplastic</fullName>
    </recommendedName>
</protein>
<dbReference type="OrthoDB" id="2502820at2759"/>
<feature type="transmembrane region" description="Helical" evidence="5">
    <location>
        <begin position="224"/>
        <end position="242"/>
    </location>
</feature>
<dbReference type="Pfam" id="PF04172">
    <property type="entry name" value="LrgB"/>
    <property type="match status" value="1"/>
</dbReference>
<feature type="signal peptide" evidence="6">
    <location>
        <begin position="1"/>
        <end position="26"/>
    </location>
</feature>
<evidence type="ECO:0008006" key="9">
    <source>
        <dbReference type="Google" id="ProtNLM"/>
    </source>
</evidence>
<evidence type="ECO:0000256" key="2">
    <source>
        <dbReference type="ARBA" id="ARBA00022692"/>
    </source>
</evidence>
<dbReference type="Proteomes" id="UP000198406">
    <property type="component" value="Unassembled WGS sequence"/>
</dbReference>
<feature type="transmembrane region" description="Helical" evidence="5">
    <location>
        <begin position="354"/>
        <end position="378"/>
    </location>
</feature>
<feature type="transmembrane region" description="Helical" evidence="5">
    <location>
        <begin position="321"/>
        <end position="342"/>
    </location>
</feature>
<dbReference type="AlphaFoldDB" id="A0A1Z5JIS6"/>
<evidence type="ECO:0000256" key="4">
    <source>
        <dbReference type="ARBA" id="ARBA00023136"/>
    </source>
</evidence>
<proteinExistence type="predicted"/>
<feature type="transmembrane region" description="Helical" evidence="5">
    <location>
        <begin position="99"/>
        <end position="121"/>
    </location>
</feature>
<feature type="transmembrane region" description="Helical" evidence="5">
    <location>
        <begin position="248"/>
        <end position="267"/>
    </location>
</feature>
<dbReference type="EMBL" id="BDSP01000074">
    <property type="protein sequence ID" value="GAX13917.1"/>
    <property type="molecule type" value="Genomic_DNA"/>
</dbReference>
<evidence type="ECO:0000256" key="6">
    <source>
        <dbReference type="SAM" id="SignalP"/>
    </source>
</evidence>
<feature type="chain" id="PRO_5012509545" description="Plastidal glycolate/glycerate translocator 1, chloroplastic" evidence="6">
    <location>
        <begin position="27"/>
        <end position="503"/>
    </location>
</feature>
<evidence type="ECO:0000313" key="7">
    <source>
        <dbReference type="EMBL" id="GAX13917.1"/>
    </source>
</evidence>
<evidence type="ECO:0000256" key="5">
    <source>
        <dbReference type="SAM" id="Phobius"/>
    </source>
</evidence>
<keyword evidence="4 5" id="KW-0472">Membrane</keyword>
<sequence length="503" mass="51837">MKFRPPRVSFLVAVLLLAAAIPVIESKKVFNPTSFVPQNSSSKVISTKLERSSLSDVSSQIKTVRGGAIDSNLVNCLAGSVVCGVIEQAVKKGLMKANISFPSSLGGCIFLFFFLVVADSISPSAANTMYEALAPAAAFLAKWMAPLFVPGLVMLPLSPSVGGGMEILKVIATVAIGFVFTITTSAFSVLTIRKAQGTLITTSSGPSKAVASGLKPKPFNQASWSFFSKGALLSAVATVWASKTNNSFASPIQTLFLSLFTVASYIWSANLPAGFVKIVHPLATSATLVLTVIRAVAAITGKEFFDVLRSYKVGSLDPMKAGAGDILMFLLGAPVVGFAISVYSRRQLLFNNLVVVLTSVLVGSAGSLFATAGFVRLISLGSGAAARLVRLSLLARNVTTALAIALTNMLGGDISIAASVVCLTGILGGTYGQAFMDALGIKDPICRGIGMGCSSQGLGVAAISGEPDAFPFAAIAMVLTAITATTLASIPAVKEALIQTACG</sequence>
<keyword evidence="8" id="KW-1185">Reference proteome</keyword>
<gene>
    <name evidence="7" type="ORF">FisN_5Lh182</name>
</gene>
<dbReference type="PANTHER" id="PTHR30249:SF0">
    <property type="entry name" value="PLASTIDAL GLYCOLATE_GLYCERATE TRANSLOCATOR 1, CHLOROPLASTIC"/>
    <property type="match status" value="1"/>
</dbReference>
<evidence type="ECO:0000313" key="8">
    <source>
        <dbReference type="Proteomes" id="UP000198406"/>
    </source>
</evidence>
<dbReference type="GO" id="GO:0016020">
    <property type="term" value="C:membrane"/>
    <property type="evidence" value="ECO:0007669"/>
    <property type="project" value="UniProtKB-SubCell"/>
</dbReference>
<comment type="caution">
    <text evidence="7">The sequence shown here is derived from an EMBL/GenBank/DDBJ whole genome shotgun (WGS) entry which is preliminary data.</text>
</comment>
<evidence type="ECO:0000256" key="1">
    <source>
        <dbReference type="ARBA" id="ARBA00004141"/>
    </source>
</evidence>
<comment type="subcellular location">
    <subcellularLocation>
        <location evidence="1">Membrane</location>
        <topology evidence="1">Multi-pass membrane protein</topology>
    </subcellularLocation>
</comment>
<keyword evidence="6" id="KW-0732">Signal</keyword>
<feature type="transmembrane region" description="Helical" evidence="5">
    <location>
        <begin position="133"/>
        <end position="155"/>
    </location>
</feature>
<name>A0A1Z5JIS6_FISSO</name>
<dbReference type="InParanoid" id="A0A1Z5JIS6"/>
<accession>A0A1Z5JIS6</accession>
<evidence type="ECO:0000256" key="3">
    <source>
        <dbReference type="ARBA" id="ARBA00022989"/>
    </source>
</evidence>
<feature type="transmembrane region" description="Helical" evidence="5">
    <location>
        <begin position="469"/>
        <end position="490"/>
    </location>
</feature>
<feature type="transmembrane region" description="Helical" evidence="5">
    <location>
        <begin position="279"/>
        <end position="301"/>
    </location>
</feature>
<reference evidence="7 8" key="1">
    <citation type="journal article" date="2015" name="Plant Cell">
        <title>Oil accumulation by the oleaginous diatom Fistulifera solaris as revealed by the genome and transcriptome.</title>
        <authorList>
            <person name="Tanaka T."/>
            <person name="Maeda Y."/>
            <person name="Veluchamy A."/>
            <person name="Tanaka M."/>
            <person name="Abida H."/>
            <person name="Marechal E."/>
            <person name="Bowler C."/>
            <person name="Muto M."/>
            <person name="Sunaga Y."/>
            <person name="Tanaka M."/>
            <person name="Yoshino T."/>
            <person name="Taniguchi T."/>
            <person name="Fukuda Y."/>
            <person name="Nemoto M."/>
            <person name="Matsumoto M."/>
            <person name="Wong P.S."/>
            <person name="Aburatani S."/>
            <person name="Fujibuchi W."/>
        </authorList>
    </citation>
    <scope>NUCLEOTIDE SEQUENCE [LARGE SCALE GENOMIC DNA]</scope>
    <source>
        <strain evidence="7 8">JPCC DA0580</strain>
    </source>
</reference>
<keyword evidence="2 5" id="KW-0812">Transmembrane</keyword>
<organism evidence="7 8">
    <name type="scientific">Fistulifera solaris</name>
    <name type="common">Oleaginous diatom</name>
    <dbReference type="NCBI Taxonomy" id="1519565"/>
    <lineage>
        <taxon>Eukaryota</taxon>
        <taxon>Sar</taxon>
        <taxon>Stramenopiles</taxon>
        <taxon>Ochrophyta</taxon>
        <taxon>Bacillariophyta</taxon>
        <taxon>Bacillariophyceae</taxon>
        <taxon>Bacillariophycidae</taxon>
        <taxon>Naviculales</taxon>
        <taxon>Naviculaceae</taxon>
        <taxon>Fistulifera</taxon>
    </lineage>
</organism>
<dbReference type="InterPro" id="IPR007300">
    <property type="entry name" value="CidB/LrgB"/>
</dbReference>
<dbReference type="PANTHER" id="PTHR30249">
    <property type="entry name" value="PUTATIVE SEROTONIN TRANSPORTER"/>
    <property type="match status" value="1"/>
</dbReference>
<feature type="transmembrane region" description="Helical" evidence="5">
    <location>
        <begin position="167"/>
        <end position="190"/>
    </location>
</feature>
<keyword evidence="3 5" id="KW-1133">Transmembrane helix</keyword>